<sequence>MSSLTTPPGQLRLPLLGETLAFLRDPDFAKKRHRQYGPIFKTQLLGNPTVFLKGAAANDFVLSHENQFFVVSWPPSVKRLLGPLSLALQTGALHLQRRKLLAQAFQPRALAGYVPVLAAISEQYLERWVALETLTWYPELRNYTFDIAGKLLIGLDDAAQTELGHWFATWCEGLFSLPLRLPWTRFGKAFRCREQLLTGLETLIRERQQAGSQGSDALGVLLRARDEDGQPLGLEELKDQVLLLLFAGHETLTSALASFCLLLAQHPAVKDRARAEQSQFRGVPLSLETLKQMTYLEQVLKEVLRCIAPVGGGFRQVLQSCEFGGFLLPQGWSVLYEINLTHQDSELFLAPEQFDPGRFSPERAEDKVKPFSHVPFGGGVRECLGKEFARLELKLFAAKLLQGYDWSLLPQDLTLVTVPTPHPKDGLKVRFYRQPLQGLSAATDSSVPMA</sequence>
<dbReference type="EMBL" id="JAMPLM010000073">
    <property type="protein sequence ID" value="MEP1062576.1"/>
    <property type="molecule type" value="Genomic_DNA"/>
</dbReference>
<evidence type="ECO:0000256" key="7">
    <source>
        <dbReference type="RuleBase" id="RU000461"/>
    </source>
</evidence>
<dbReference type="PROSITE" id="PS00086">
    <property type="entry name" value="CYTOCHROME_P450"/>
    <property type="match status" value="1"/>
</dbReference>
<dbReference type="InterPro" id="IPR001128">
    <property type="entry name" value="Cyt_P450"/>
</dbReference>
<dbReference type="PANTHER" id="PTHR24286:SF384">
    <property type="entry name" value="P450, PUTATIVE (EUROFUNG)-RELATED"/>
    <property type="match status" value="1"/>
</dbReference>
<dbReference type="Proteomes" id="UP001476950">
    <property type="component" value="Unassembled WGS sequence"/>
</dbReference>
<comment type="caution">
    <text evidence="8">The sequence shown here is derived from an EMBL/GenBank/DDBJ whole genome shotgun (WGS) entry which is preliminary data.</text>
</comment>
<evidence type="ECO:0000313" key="8">
    <source>
        <dbReference type="EMBL" id="MEP1062576.1"/>
    </source>
</evidence>
<dbReference type="RefSeq" id="WP_190455692.1">
    <property type="nucleotide sequence ID" value="NZ_JAMPLM010000073.1"/>
</dbReference>
<accession>A0ABV0KTK7</accession>
<keyword evidence="3 7" id="KW-0479">Metal-binding</keyword>
<dbReference type="SUPFAM" id="SSF48264">
    <property type="entry name" value="Cytochrome P450"/>
    <property type="match status" value="1"/>
</dbReference>
<dbReference type="InterPro" id="IPR002403">
    <property type="entry name" value="Cyt_P450_E_grp-IV"/>
</dbReference>
<evidence type="ECO:0000256" key="6">
    <source>
        <dbReference type="ARBA" id="ARBA00023033"/>
    </source>
</evidence>
<dbReference type="Pfam" id="PF00067">
    <property type="entry name" value="p450"/>
    <property type="match status" value="1"/>
</dbReference>
<evidence type="ECO:0000256" key="3">
    <source>
        <dbReference type="ARBA" id="ARBA00022723"/>
    </source>
</evidence>
<dbReference type="PRINTS" id="PR00465">
    <property type="entry name" value="EP450IV"/>
</dbReference>
<keyword evidence="2 7" id="KW-0349">Heme</keyword>
<keyword evidence="4 7" id="KW-0560">Oxidoreductase</keyword>
<dbReference type="CDD" id="cd11044">
    <property type="entry name" value="CYP120A1_CYP26-like"/>
    <property type="match status" value="1"/>
</dbReference>
<evidence type="ECO:0000256" key="1">
    <source>
        <dbReference type="ARBA" id="ARBA00010617"/>
    </source>
</evidence>
<keyword evidence="6 7" id="KW-0503">Monooxygenase</keyword>
<dbReference type="InterPro" id="IPR017972">
    <property type="entry name" value="Cyt_P450_CS"/>
</dbReference>
<keyword evidence="5 7" id="KW-0408">Iron</keyword>
<evidence type="ECO:0000256" key="2">
    <source>
        <dbReference type="ARBA" id="ARBA00022617"/>
    </source>
</evidence>
<evidence type="ECO:0000313" key="9">
    <source>
        <dbReference type="Proteomes" id="UP001476950"/>
    </source>
</evidence>
<protein>
    <submittedName>
        <fullName evidence="8">Cytochrome P450</fullName>
    </submittedName>
</protein>
<comment type="similarity">
    <text evidence="1 7">Belongs to the cytochrome P450 family.</text>
</comment>
<name>A0ABV0KTK7_9CYAN</name>
<gene>
    <name evidence="8" type="ORF">NDI38_29835</name>
</gene>
<evidence type="ECO:0000256" key="5">
    <source>
        <dbReference type="ARBA" id="ARBA00023004"/>
    </source>
</evidence>
<dbReference type="InterPro" id="IPR036396">
    <property type="entry name" value="Cyt_P450_sf"/>
</dbReference>
<evidence type="ECO:0000256" key="4">
    <source>
        <dbReference type="ARBA" id="ARBA00023002"/>
    </source>
</evidence>
<dbReference type="Gene3D" id="1.10.630.10">
    <property type="entry name" value="Cytochrome P450"/>
    <property type="match status" value="1"/>
</dbReference>
<organism evidence="8 9">
    <name type="scientific">Stenomitos frigidus AS-A4</name>
    <dbReference type="NCBI Taxonomy" id="2933935"/>
    <lineage>
        <taxon>Bacteria</taxon>
        <taxon>Bacillati</taxon>
        <taxon>Cyanobacteriota</taxon>
        <taxon>Cyanophyceae</taxon>
        <taxon>Leptolyngbyales</taxon>
        <taxon>Leptolyngbyaceae</taxon>
        <taxon>Stenomitos</taxon>
    </lineage>
</organism>
<proteinExistence type="inferred from homology"/>
<dbReference type="PANTHER" id="PTHR24286">
    <property type="entry name" value="CYTOCHROME P450 26"/>
    <property type="match status" value="1"/>
</dbReference>
<keyword evidence="9" id="KW-1185">Reference proteome</keyword>
<dbReference type="PRINTS" id="PR00385">
    <property type="entry name" value="P450"/>
</dbReference>
<reference evidence="8 9" key="1">
    <citation type="submission" date="2022-04" db="EMBL/GenBank/DDBJ databases">
        <title>Positive selection, recombination, and allopatry shape intraspecific diversity of widespread and dominant cyanobacteria.</title>
        <authorList>
            <person name="Wei J."/>
            <person name="Shu W."/>
            <person name="Hu C."/>
        </authorList>
    </citation>
    <scope>NUCLEOTIDE SEQUENCE [LARGE SCALE GENOMIC DNA]</scope>
    <source>
        <strain evidence="8 9">AS-A4</strain>
    </source>
</reference>